<dbReference type="Gene3D" id="3.90.180.10">
    <property type="entry name" value="Medium-chain alcohol dehydrogenases, catalytic domain"/>
    <property type="match status" value="1"/>
</dbReference>
<feature type="domain" description="Enoyl reductase (ER)" evidence="2">
    <location>
        <begin position="10"/>
        <end position="304"/>
    </location>
</feature>
<name>A0A3A1U5I7_9MICO</name>
<dbReference type="PANTHER" id="PTHR44154:SF1">
    <property type="entry name" value="QUINONE OXIDOREDUCTASE"/>
    <property type="match status" value="1"/>
</dbReference>
<dbReference type="InterPro" id="IPR051603">
    <property type="entry name" value="Zinc-ADH_QOR/CCCR"/>
</dbReference>
<proteinExistence type="predicted"/>
<organism evidence="3 4">
    <name type="scientific">Amnibacterium setariae</name>
    <dbReference type="NCBI Taxonomy" id="2306585"/>
    <lineage>
        <taxon>Bacteria</taxon>
        <taxon>Bacillati</taxon>
        <taxon>Actinomycetota</taxon>
        <taxon>Actinomycetes</taxon>
        <taxon>Micrococcales</taxon>
        <taxon>Microbacteriaceae</taxon>
        <taxon>Amnibacterium</taxon>
    </lineage>
</organism>
<evidence type="ECO:0000256" key="1">
    <source>
        <dbReference type="ARBA" id="ARBA00022857"/>
    </source>
</evidence>
<gene>
    <name evidence="3" type="ORF">D1781_04670</name>
</gene>
<dbReference type="InterPro" id="IPR036291">
    <property type="entry name" value="NAD(P)-bd_dom_sf"/>
</dbReference>
<dbReference type="InterPro" id="IPR013154">
    <property type="entry name" value="ADH-like_N"/>
</dbReference>
<dbReference type="Proteomes" id="UP000265742">
    <property type="component" value="Unassembled WGS sequence"/>
</dbReference>
<dbReference type="Gene3D" id="3.40.50.720">
    <property type="entry name" value="NAD(P)-binding Rossmann-like Domain"/>
    <property type="match status" value="1"/>
</dbReference>
<dbReference type="InterPro" id="IPR020843">
    <property type="entry name" value="ER"/>
</dbReference>
<dbReference type="SUPFAM" id="SSF50129">
    <property type="entry name" value="GroES-like"/>
    <property type="match status" value="1"/>
</dbReference>
<reference evidence="4" key="1">
    <citation type="submission" date="2018-09" db="EMBL/GenBank/DDBJ databases">
        <authorList>
            <person name="Kim I."/>
        </authorList>
    </citation>
    <scope>NUCLEOTIDE SEQUENCE [LARGE SCALE GENOMIC DNA]</scope>
    <source>
        <strain evidence="4">DD4a</strain>
    </source>
</reference>
<evidence type="ECO:0000259" key="2">
    <source>
        <dbReference type="SMART" id="SM00829"/>
    </source>
</evidence>
<keyword evidence="1" id="KW-0521">NADP</keyword>
<dbReference type="PANTHER" id="PTHR44154">
    <property type="entry name" value="QUINONE OXIDOREDUCTASE"/>
    <property type="match status" value="1"/>
</dbReference>
<dbReference type="GO" id="GO:0016491">
    <property type="term" value="F:oxidoreductase activity"/>
    <property type="evidence" value="ECO:0007669"/>
    <property type="project" value="InterPro"/>
</dbReference>
<dbReference type="OrthoDB" id="3727682at2"/>
<dbReference type="CDD" id="cd05289">
    <property type="entry name" value="MDR_like_2"/>
    <property type="match status" value="1"/>
</dbReference>
<evidence type="ECO:0000313" key="3">
    <source>
        <dbReference type="EMBL" id="RIX30707.1"/>
    </source>
</evidence>
<sequence>MRAVRFDEYGDETVLEVREVPDPQPGPGEVVVRVVTAGTNPGEVGIRSGGLRDRFPARLPEGEGSDLAGYVAAVGADVQGVAIGQPVIGLSDGRNAQAELVLLPADRVVPKPDALGWDVAATLYVAGTTALALLQTVPVGAGDTVVVAGAAGGVGVFLTQLAAGAGARVIGVAGEANHGWLREHGAEPVTYGDGLEERLRALAPDGVTAVFDLFGGGYTDLAIALGVDPQRVATVADFTAGERLGVQVTGMAALADPAEGVRQLAAIASQGGFEVPIKARFPLAEVQEAYREVSRRSGLGKVVLEVSEP</sequence>
<protein>
    <submittedName>
        <fullName evidence="3">NADP-dependent oxidoreductase</fullName>
    </submittedName>
</protein>
<dbReference type="SUPFAM" id="SSF51735">
    <property type="entry name" value="NAD(P)-binding Rossmann-fold domains"/>
    <property type="match status" value="1"/>
</dbReference>
<dbReference type="Pfam" id="PF13602">
    <property type="entry name" value="ADH_zinc_N_2"/>
    <property type="match status" value="1"/>
</dbReference>
<dbReference type="SMART" id="SM00829">
    <property type="entry name" value="PKS_ER"/>
    <property type="match status" value="1"/>
</dbReference>
<dbReference type="EMBL" id="QXTG01000001">
    <property type="protein sequence ID" value="RIX30707.1"/>
    <property type="molecule type" value="Genomic_DNA"/>
</dbReference>
<dbReference type="InterPro" id="IPR011032">
    <property type="entry name" value="GroES-like_sf"/>
</dbReference>
<dbReference type="AlphaFoldDB" id="A0A3A1U5I7"/>
<dbReference type="RefSeq" id="WP_119481068.1">
    <property type="nucleotide sequence ID" value="NZ_QXTG01000001.1"/>
</dbReference>
<evidence type="ECO:0000313" key="4">
    <source>
        <dbReference type="Proteomes" id="UP000265742"/>
    </source>
</evidence>
<comment type="caution">
    <text evidence="3">The sequence shown here is derived from an EMBL/GenBank/DDBJ whole genome shotgun (WGS) entry which is preliminary data.</text>
</comment>
<keyword evidence="4" id="KW-1185">Reference proteome</keyword>
<dbReference type="Pfam" id="PF08240">
    <property type="entry name" value="ADH_N"/>
    <property type="match status" value="1"/>
</dbReference>
<accession>A0A3A1U5I7</accession>